<feature type="transmembrane region" description="Helical" evidence="2">
    <location>
        <begin position="125"/>
        <end position="142"/>
    </location>
</feature>
<feature type="region of interest" description="Disordered" evidence="1">
    <location>
        <begin position="329"/>
        <end position="356"/>
    </location>
</feature>
<gene>
    <name evidence="4" type="ORF">CCMP2556_LOCUS44051</name>
</gene>
<feature type="transmembrane region" description="Helical" evidence="2">
    <location>
        <begin position="154"/>
        <end position="173"/>
    </location>
</feature>
<dbReference type="PANTHER" id="PTHR22911:SF137">
    <property type="entry name" value="SOLUTE CARRIER FAMILY 35 MEMBER G2-RELATED"/>
    <property type="match status" value="1"/>
</dbReference>
<feature type="transmembrane region" description="Helical" evidence="2">
    <location>
        <begin position="99"/>
        <end position="118"/>
    </location>
</feature>
<accession>A0ABP0QVD2</accession>
<feature type="transmembrane region" description="Helical" evidence="2">
    <location>
        <begin position="218"/>
        <end position="236"/>
    </location>
</feature>
<feature type="transmembrane region" description="Helical" evidence="2">
    <location>
        <begin position="38"/>
        <end position="59"/>
    </location>
</feature>
<dbReference type="InterPro" id="IPR037185">
    <property type="entry name" value="EmrE-like"/>
</dbReference>
<protein>
    <recommendedName>
        <fullName evidence="3">EamA domain-containing protein</fullName>
    </recommendedName>
</protein>
<keyword evidence="5" id="KW-1185">Reference proteome</keyword>
<feature type="transmembrane region" description="Helical" evidence="2">
    <location>
        <begin position="185"/>
        <end position="206"/>
    </location>
</feature>
<keyword evidence="2" id="KW-0812">Transmembrane</keyword>
<feature type="transmembrane region" description="Helical" evidence="2">
    <location>
        <begin position="71"/>
        <end position="93"/>
    </location>
</feature>
<feature type="transmembrane region" description="Helical" evidence="2">
    <location>
        <begin position="7"/>
        <end position="26"/>
    </location>
</feature>
<evidence type="ECO:0000313" key="4">
    <source>
        <dbReference type="EMBL" id="CAK9091939.1"/>
    </source>
</evidence>
<reference evidence="4 5" key="1">
    <citation type="submission" date="2024-02" db="EMBL/GenBank/DDBJ databases">
        <authorList>
            <person name="Chen Y."/>
            <person name="Shah S."/>
            <person name="Dougan E. K."/>
            <person name="Thang M."/>
            <person name="Chan C."/>
        </authorList>
    </citation>
    <scope>NUCLEOTIDE SEQUENCE [LARGE SCALE GENOMIC DNA]</scope>
</reference>
<feature type="transmembrane region" description="Helical" evidence="2">
    <location>
        <begin position="248"/>
        <end position="271"/>
    </location>
</feature>
<dbReference type="Gene3D" id="1.10.3730.20">
    <property type="match status" value="1"/>
</dbReference>
<proteinExistence type="predicted"/>
<sequence length="356" mass="37267">MQVPSEVQGVVAAAACAIFTNINLVLSKFMNGWDFPYLFLAGLAALCIAFALAMTMLWQGSWHLERREVKWVLLVGLFSSSANALHFLAVLAGANVGTVGALASLNTVIAALLGRLVLQEPLGKVHLLAVLLSVVGAVLISDPVEVMSGMGSNLLGNMLALSAGIAQSGILICARKSGGASSMMLSNSAMAHRCVVFWLLAALPAVPDGHLQSLAMSPPTSMLFFVGLTLLLLSANRLSMLASKKCPAALTSTVLTGVQMTTGYFLDFVLFHQVPKALTMMGAVLMFFSVVTMALTRLPHRTAADPTPVGQSLASFAAAEFAEREEVNERIGSTGIGPRQRASALPGILGKQTASA</sequence>
<evidence type="ECO:0000256" key="2">
    <source>
        <dbReference type="SAM" id="Phobius"/>
    </source>
</evidence>
<organism evidence="4 5">
    <name type="scientific">Durusdinium trenchii</name>
    <dbReference type="NCBI Taxonomy" id="1381693"/>
    <lineage>
        <taxon>Eukaryota</taxon>
        <taxon>Sar</taxon>
        <taxon>Alveolata</taxon>
        <taxon>Dinophyceae</taxon>
        <taxon>Suessiales</taxon>
        <taxon>Symbiodiniaceae</taxon>
        <taxon>Durusdinium</taxon>
    </lineage>
</organism>
<comment type="caution">
    <text evidence="4">The sequence shown here is derived from an EMBL/GenBank/DDBJ whole genome shotgun (WGS) entry which is preliminary data.</text>
</comment>
<dbReference type="PANTHER" id="PTHR22911">
    <property type="entry name" value="ACYL-MALONYL CONDENSING ENZYME-RELATED"/>
    <property type="match status" value="1"/>
</dbReference>
<dbReference type="Proteomes" id="UP001642484">
    <property type="component" value="Unassembled WGS sequence"/>
</dbReference>
<evidence type="ECO:0000256" key="1">
    <source>
        <dbReference type="SAM" id="MobiDB-lite"/>
    </source>
</evidence>
<dbReference type="Pfam" id="PF00892">
    <property type="entry name" value="EamA"/>
    <property type="match status" value="1"/>
</dbReference>
<dbReference type="SUPFAM" id="SSF103481">
    <property type="entry name" value="Multidrug resistance efflux transporter EmrE"/>
    <property type="match status" value="2"/>
</dbReference>
<keyword evidence="2" id="KW-0472">Membrane</keyword>
<evidence type="ECO:0000259" key="3">
    <source>
        <dbReference type="Pfam" id="PF00892"/>
    </source>
</evidence>
<dbReference type="InterPro" id="IPR000620">
    <property type="entry name" value="EamA_dom"/>
</dbReference>
<feature type="domain" description="EamA" evidence="3">
    <location>
        <begin position="9"/>
        <end position="141"/>
    </location>
</feature>
<name>A0ABP0QVD2_9DINO</name>
<dbReference type="EMBL" id="CAXAMN010025028">
    <property type="protein sequence ID" value="CAK9091939.1"/>
    <property type="molecule type" value="Genomic_DNA"/>
</dbReference>
<keyword evidence="2" id="KW-1133">Transmembrane helix</keyword>
<evidence type="ECO:0000313" key="5">
    <source>
        <dbReference type="Proteomes" id="UP001642484"/>
    </source>
</evidence>
<feature type="transmembrane region" description="Helical" evidence="2">
    <location>
        <begin position="277"/>
        <end position="295"/>
    </location>
</feature>